<evidence type="ECO:0000256" key="7">
    <source>
        <dbReference type="SAM" id="MobiDB-lite"/>
    </source>
</evidence>
<dbReference type="GO" id="GO:0070483">
    <property type="term" value="P:detection of hypoxia"/>
    <property type="evidence" value="ECO:0007669"/>
    <property type="project" value="UniProtKB-ARBA"/>
</dbReference>
<keyword evidence="9" id="KW-1185">Reference proteome</keyword>
<protein>
    <recommendedName>
        <fullName evidence="2">cysteine dioxygenase</fullName>
        <ecNumber evidence="2">1.13.11.20</ecNumber>
    </recommendedName>
</protein>
<dbReference type="GO" id="GO:0046872">
    <property type="term" value="F:metal ion binding"/>
    <property type="evidence" value="ECO:0007669"/>
    <property type="project" value="UniProtKB-KW"/>
</dbReference>
<dbReference type="EC" id="1.13.11.20" evidence="2"/>
<gene>
    <name evidence="8" type="ORF">CBR_g713</name>
</gene>
<comment type="catalytic activity">
    <reaction evidence="6">
        <text>L-cysteine + O2 = 3-sulfino-L-alanine + H(+)</text>
        <dbReference type="Rhea" id="RHEA:20441"/>
        <dbReference type="ChEBI" id="CHEBI:15378"/>
        <dbReference type="ChEBI" id="CHEBI:15379"/>
        <dbReference type="ChEBI" id="CHEBI:35235"/>
        <dbReference type="ChEBI" id="CHEBI:61085"/>
        <dbReference type="EC" id="1.13.11.20"/>
    </reaction>
    <physiologicalReaction direction="left-to-right" evidence="6">
        <dbReference type="Rhea" id="RHEA:20442"/>
    </physiologicalReaction>
</comment>
<dbReference type="SUPFAM" id="SSF51182">
    <property type="entry name" value="RmlC-like cupins"/>
    <property type="match status" value="1"/>
</dbReference>
<dbReference type="OMA" id="HIFECEK"/>
<evidence type="ECO:0000256" key="5">
    <source>
        <dbReference type="ARBA" id="ARBA00023004"/>
    </source>
</evidence>
<dbReference type="PANTHER" id="PTHR22966">
    <property type="entry name" value="2-AMINOETHANETHIOL DIOXYGENASE"/>
    <property type="match status" value="1"/>
</dbReference>
<dbReference type="STRING" id="69332.A0A388KBZ3"/>
<accession>A0A388KBZ3</accession>
<evidence type="ECO:0000256" key="6">
    <source>
        <dbReference type="ARBA" id="ARBA00024284"/>
    </source>
</evidence>
<keyword evidence="4" id="KW-0560">Oxidoreductase</keyword>
<proteinExistence type="inferred from homology"/>
<dbReference type="PANTHER" id="PTHR22966:SF61">
    <property type="entry name" value="2-AMINOETHANETHIOL DIOXYGENASE"/>
    <property type="match status" value="1"/>
</dbReference>
<dbReference type="CDD" id="cd20289">
    <property type="entry name" value="cupin_ADO"/>
    <property type="match status" value="1"/>
</dbReference>
<dbReference type="Proteomes" id="UP000265515">
    <property type="component" value="Unassembled WGS sequence"/>
</dbReference>
<evidence type="ECO:0000256" key="3">
    <source>
        <dbReference type="ARBA" id="ARBA00022723"/>
    </source>
</evidence>
<comment type="similarity">
    <text evidence="1">Belongs to the cysteine dioxygenase family.</text>
</comment>
<evidence type="ECO:0000256" key="2">
    <source>
        <dbReference type="ARBA" id="ARBA00013133"/>
    </source>
</evidence>
<reference evidence="8 9" key="1">
    <citation type="journal article" date="2018" name="Cell">
        <title>The Chara Genome: Secondary Complexity and Implications for Plant Terrestrialization.</title>
        <authorList>
            <person name="Nishiyama T."/>
            <person name="Sakayama H."/>
            <person name="Vries J.D."/>
            <person name="Buschmann H."/>
            <person name="Saint-Marcoux D."/>
            <person name="Ullrich K.K."/>
            <person name="Haas F.B."/>
            <person name="Vanderstraeten L."/>
            <person name="Becker D."/>
            <person name="Lang D."/>
            <person name="Vosolsobe S."/>
            <person name="Rombauts S."/>
            <person name="Wilhelmsson P.K.I."/>
            <person name="Janitza P."/>
            <person name="Kern R."/>
            <person name="Heyl A."/>
            <person name="Rumpler F."/>
            <person name="Villalobos L.I.A.C."/>
            <person name="Clay J.M."/>
            <person name="Skokan R."/>
            <person name="Toyoda A."/>
            <person name="Suzuki Y."/>
            <person name="Kagoshima H."/>
            <person name="Schijlen E."/>
            <person name="Tajeshwar N."/>
            <person name="Catarino B."/>
            <person name="Hetherington A.J."/>
            <person name="Saltykova A."/>
            <person name="Bonnot C."/>
            <person name="Breuninger H."/>
            <person name="Symeonidi A."/>
            <person name="Radhakrishnan G.V."/>
            <person name="Van Nieuwerburgh F."/>
            <person name="Deforce D."/>
            <person name="Chang C."/>
            <person name="Karol K.G."/>
            <person name="Hedrich R."/>
            <person name="Ulvskov P."/>
            <person name="Glockner G."/>
            <person name="Delwiche C.F."/>
            <person name="Petrasek J."/>
            <person name="Van de Peer Y."/>
            <person name="Friml J."/>
            <person name="Beilby M."/>
            <person name="Dolan L."/>
            <person name="Kohara Y."/>
            <person name="Sugano S."/>
            <person name="Fujiyama A."/>
            <person name="Delaux P.-M."/>
            <person name="Quint M."/>
            <person name="TheiBen G."/>
            <person name="Hagemann M."/>
            <person name="Harholt J."/>
            <person name="Dunand C."/>
            <person name="Zachgo S."/>
            <person name="Langdale J."/>
            <person name="Maumus F."/>
            <person name="Straeten D.V.D."/>
            <person name="Gould S.B."/>
            <person name="Rensing S.A."/>
        </authorList>
    </citation>
    <scope>NUCLEOTIDE SEQUENCE [LARGE SCALE GENOMIC DNA]</scope>
    <source>
        <strain evidence="8 9">S276</strain>
    </source>
</reference>
<evidence type="ECO:0000256" key="4">
    <source>
        <dbReference type="ARBA" id="ARBA00023002"/>
    </source>
</evidence>
<dbReference type="Gene3D" id="2.60.120.10">
    <property type="entry name" value="Jelly Rolls"/>
    <property type="match status" value="1"/>
</dbReference>
<evidence type="ECO:0000256" key="1">
    <source>
        <dbReference type="ARBA" id="ARBA00006622"/>
    </source>
</evidence>
<dbReference type="AlphaFoldDB" id="A0A388KBZ3"/>
<feature type="region of interest" description="Disordered" evidence="7">
    <location>
        <begin position="214"/>
        <end position="237"/>
    </location>
</feature>
<evidence type="ECO:0000313" key="9">
    <source>
        <dbReference type="Proteomes" id="UP000265515"/>
    </source>
</evidence>
<sequence length="262" mass="27984">MSNAVQRLYELCKATFVGNAVPSPSEIQRLRSLLNSIKPSDVGLDSAGLAEDQRGFGYASSNGRRGARFPLVPRFSPPITYLHVYECSEFSMGIFCLPTSAVIPLHDHPGMTVLSKLLHGSMHVRSFDWLSPPKGEKGSPLAGRPRLAKRVLDEVMTAPCDATTLFPTSGGNIHAFTALTPCAVLDVLAPPYCPDGGRHCTYYHEVSFSGGGFSSGKSTQRKGGGGGGGDEQSREVGWLEAYEPEGVIIKSGVYKGPKVIPS</sequence>
<dbReference type="InterPro" id="IPR012864">
    <property type="entry name" value="PCO/ADO"/>
</dbReference>
<dbReference type="EMBL" id="BFEA01000089">
    <property type="protein sequence ID" value="GBG67584.1"/>
    <property type="molecule type" value="Genomic_DNA"/>
</dbReference>
<comment type="caution">
    <text evidence="8">The sequence shown here is derived from an EMBL/GenBank/DDBJ whole genome shotgun (WGS) entry which is preliminary data.</text>
</comment>
<evidence type="ECO:0000313" key="8">
    <source>
        <dbReference type="EMBL" id="GBG67584.1"/>
    </source>
</evidence>
<keyword evidence="3" id="KW-0479">Metal-binding</keyword>
<keyword evidence="5" id="KW-0408">Iron</keyword>
<dbReference type="Pfam" id="PF07847">
    <property type="entry name" value="PCO_ADO"/>
    <property type="match status" value="1"/>
</dbReference>
<dbReference type="Gramene" id="GBG67584">
    <property type="protein sequence ID" value="GBG67584"/>
    <property type="gene ID" value="CBR_g713"/>
</dbReference>
<name>A0A388KBZ3_CHABU</name>
<dbReference type="GO" id="GO:0017172">
    <property type="term" value="F:cysteine dioxygenase activity"/>
    <property type="evidence" value="ECO:0007669"/>
    <property type="project" value="UniProtKB-EC"/>
</dbReference>
<dbReference type="OrthoDB" id="271433at2759"/>
<organism evidence="8 9">
    <name type="scientific">Chara braunii</name>
    <name type="common">Braun's stonewort</name>
    <dbReference type="NCBI Taxonomy" id="69332"/>
    <lineage>
        <taxon>Eukaryota</taxon>
        <taxon>Viridiplantae</taxon>
        <taxon>Streptophyta</taxon>
        <taxon>Charophyceae</taxon>
        <taxon>Charales</taxon>
        <taxon>Characeae</taxon>
        <taxon>Chara</taxon>
    </lineage>
</organism>
<dbReference type="InterPro" id="IPR011051">
    <property type="entry name" value="RmlC_Cupin_sf"/>
</dbReference>
<dbReference type="InterPro" id="IPR014710">
    <property type="entry name" value="RmlC-like_jellyroll"/>
</dbReference>